<dbReference type="EMBL" id="BDGE01000037">
    <property type="protein sequence ID" value="GBE92440.1"/>
    <property type="molecule type" value="Genomic_DNA"/>
</dbReference>
<dbReference type="Gene3D" id="3.40.50.2300">
    <property type="match status" value="3"/>
</dbReference>
<dbReference type="InterPro" id="IPR001867">
    <property type="entry name" value="OmpR/PhoB-type_DNA-bd"/>
</dbReference>
<dbReference type="NCBIfam" id="TIGR00254">
    <property type="entry name" value="GGDEF"/>
    <property type="match status" value="1"/>
</dbReference>
<dbReference type="Gene3D" id="3.30.70.270">
    <property type="match status" value="1"/>
</dbReference>
<dbReference type="SMART" id="SM00267">
    <property type="entry name" value="GGDEF"/>
    <property type="match status" value="1"/>
</dbReference>
<evidence type="ECO:0000259" key="8">
    <source>
        <dbReference type="PROSITE" id="PS51755"/>
    </source>
</evidence>
<dbReference type="InterPro" id="IPR000160">
    <property type="entry name" value="GGDEF_dom"/>
</dbReference>
<dbReference type="FunFam" id="3.30.70.270:FF:000001">
    <property type="entry name" value="Diguanylate cyclase domain protein"/>
    <property type="match status" value="1"/>
</dbReference>
<keyword evidence="10" id="KW-1185">Reference proteome</keyword>
<dbReference type="InterPro" id="IPR001789">
    <property type="entry name" value="Sig_transdc_resp-reg_receiver"/>
</dbReference>
<dbReference type="InterPro" id="IPR036641">
    <property type="entry name" value="HPT_dom_sf"/>
</dbReference>
<sequence length="805" mass="90305">MIVKILIVEDDTNIIEILRVALSEKYYLVEVATDGKKGLEQVLATAYDLIVLDVSLSIIDGISICQQLRNQGCCIPILLLTEKDNIAKTITGLDAGADDYVLEPFNLEELLARIRALLRRGMISTTPIIQFGALLLDPRCGQISYQGKILPLTAKEYALLELLLRNSQRIFSQSSLLDHLWSLNEIPSENTVRAHIKSLRSKLRKAGAKADLIETVYGFGYRLNTKELEVGNVQPKIMGTEKPIHSIKADEESDDRLLPTTDSAIEQRIKSQLAGVWERYQDKYSDRLAIIKQAVKYLLENRLTEDLRQQAQQQAHTLAGSLGTFGFDNATCLCQNIETILKSTETLGQNQAEQIQMLLLELQKILEQNPTLIAPQSDVQATYLNQEYRLLIVDDDLELAQQVAAEATIAGIETVVAESISAARLAIAHSRPDVVLLDLCFPQSPEDGFTLLAELTALHPPIPVLVFTSQDSFTERVKVARMGGKGFLQKPVFPSEIMEAIATILQQSNTSSAKLLIVDDDPQILDILHTILQPWGFTLTLLDDPQNFWDTLEEFIPDMLILDLEMPNFSGIDLCQVVRNDPHWSNLPILFLSAHRDTQIVQRVFAAGADDYVTKPIVEPELLARVLCRLERSQIIRKFAEIDALTGITNRRKSAQELTRLLHLAERQNQPFYFAVLDLDRFKYINDQYGHDAGDQVLSQLGKLLKQSFRQEDVVARWGGEEFVIGLYGITQQQVVKRLNHLLDSLRCLEFTTSNQENFTVTISAGVAEYPKDGHDVQTLYRAADAALYQAKAAGRDQIFLSAMN</sequence>
<dbReference type="SUPFAM" id="SSF46894">
    <property type="entry name" value="C-terminal effector domain of the bipartite response regulators"/>
    <property type="match status" value="1"/>
</dbReference>
<feature type="domain" description="Response regulatory" evidence="5">
    <location>
        <begin position="4"/>
        <end position="118"/>
    </location>
</feature>
<feature type="domain" description="Response regulatory" evidence="5">
    <location>
        <begin position="389"/>
        <end position="505"/>
    </location>
</feature>
<feature type="modified residue" description="Phosphohistidine" evidence="2">
    <location>
        <position position="316"/>
    </location>
</feature>
<comment type="caution">
    <text evidence="9">The sequence shown here is derived from an EMBL/GenBank/DDBJ whole genome shotgun (WGS) entry which is preliminary data.</text>
</comment>
<protein>
    <submittedName>
        <fullName evidence="9">Two-component response regulator</fullName>
    </submittedName>
</protein>
<evidence type="ECO:0000313" key="10">
    <source>
        <dbReference type="Proteomes" id="UP000236527"/>
    </source>
</evidence>
<dbReference type="Proteomes" id="UP000236527">
    <property type="component" value="Unassembled WGS sequence"/>
</dbReference>
<dbReference type="Pfam" id="PF00486">
    <property type="entry name" value="Trans_reg_C"/>
    <property type="match status" value="1"/>
</dbReference>
<feature type="domain" description="GGDEF" evidence="6">
    <location>
        <begin position="670"/>
        <end position="804"/>
    </location>
</feature>
<dbReference type="InterPro" id="IPR016032">
    <property type="entry name" value="Sig_transdc_resp-reg_C-effctor"/>
</dbReference>
<feature type="modified residue" description="4-aspartylphosphate" evidence="3">
    <location>
        <position position="438"/>
    </location>
</feature>
<dbReference type="InterPro" id="IPR036388">
    <property type="entry name" value="WH-like_DNA-bd_sf"/>
</dbReference>
<dbReference type="CDD" id="cd00156">
    <property type="entry name" value="REC"/>
    <property type="match status" value="1"/>
</dbReference>
<evidence type="ECO:0000259" key="5">
    <source>
        <dbReference type="PROSITE" id="PS50110"/>
    </source>
</evidence>
<keyword evidence="1 4" id="KW-0238">DNA-binding</keyword>
<proteinExistence type="predicted"/>
<feature type="DNA-binding region" description="OmpR/PhoB-type" evidence="4">
    <location>
        <begin position="126"/>
        <end position="225"/>
    </location>
</feature>
<organism evidence="9 10">
    <name type="scientific">Nostoc cycadae WK-1</name>
    <dbReference type="NCBI Taxonomy" id="1861711"/>
    <lineage>
        <taxon>Bacteria</taxon>
        <taxon>Bacillati</taxon>
        <taxon>Cyanobacteriota</taxon>
        <taxon>Cyanophyceae</taxon>
        <taxon>Nostocales</taxon>
        <taxon>Nostocaceae</taxon>
        <taxon>Nostoc</taxon>
    </lineage>
</organism>
<dbReference type="Gene3D" id="1.20.120.160">
    <property type="entry name" value="HPT domain"/>
    <property type="match status" value="1"/>
</dbReference>
<evidence type="ECO:0000259" key="7">
    <source>
        <dbReference type="PROSITE" id="PS50894"/>
    </source>
</evidence>
<dbReference type="InterPro" id="IPR008207">
    <property type="entry name" value="Sig_transdc_His_kin_Hpt_dom"/>
</dbReference>
<keyword evidence="3" id="KW-0597">Phosphoprotein</keyword>
<evidence type="ECO:0000259" key="6">
    <source>
        <dbReference type="PROSITE" id="PS50887"/>
    </source>
</evidence>
<dbReference type="AlphaFoldDB" id="A0A2H6LGT8"/>
<evidence type="ECO:0000256" key="3">
    <source>
        <dbReference type="PROSITE-ProRule" id="PRU00169"/>
    </source>
</evidence>
<dbReference type="Pfam" id="PF00990">
    <property type="entry name" value="GGDEF"/>
    <property type="match status" value="1"/>
</dbReference>
<dbReference type="PANTHER" id="PTHR48111">
    <property type="entry name" value="REGULATOR OF RPOS"/>
    <property type="match status" value="1"/>
</dbReference>
<name>A0A2H6LGT8_9NOSO</name>
<feature type="domain" description="Response regulatory" evidence="5">
    <location>
        <begin position="514"/>
        <end position="630"/>
    </location>
</feature>
<gene>
    <name evidence="9" type="ORF">NCWK1_2196</name>
</gene>
<reference evidence="10" key="1">
    <citation type="journal article" date="2018" name="Genome Announc.">
        <title>Draft Genome Sequence of the Nitrogen-Fixing and Hormogonia-Inducing Cyanobacterium Nostoc cycadae Strain WK-1, Isolated from the Coralloid Roots of Cycas revoluta.</title>
        <authorList>
            <person name="Kanesaki Y."/>
            <person name="Hirose M."/>
            <person name="Hirose Y."/>
            <person name="Fujisawa T."/>
            <person name="Nakamura Y."/>
            <person name="Watanabe S."/>
            <person name="Matsunaga S."/>
            <person name="Uchida H."/>
            <person name="Murakami A."/>
        </authorList>
    </citation>
    <scope>NUCLEOTIDE SEQUENCE [LARGE SCALE GENOMIC DNA]</scope>
    <source>
        <strain evidence="10">WK-1</strain>
    </source>
</reference>
<dbReference type="InterPro" id="IPR029787">
    <property type="entry name" value="Nucleotide_cyclase"/>
</dbReference>
<dbReference type="CDD" id="cd01949">
    <property type="entry name" value="GGDEF"/>
    <property type="match status" value="1"/>
</dbReference>
<dbReference type="PROSITE" id="PS51755">
    <property type="entry name" value="OMPR_PHOB"/>
    <property type="match status" value="1"/>
</dbReference>
<dbReference type="InterPro" id="IPR011006">
    <property type="entry name" value="CheY-like_superfamily"/>
</dbReference>
<dbReference type="Pfam" id="PF00072">
    <property type="entry name" value="Response_reg"/>
    <property type="match status" value="3"/>
</dbReference>
<dbReference type="SUPFAM" id="SSF47226">
    <property type="entry name" value="Histidine-containing phosphotransfer domain, HPT domain"/>
    <property type="match status" value="1"/>
</dbReference>
<dbReference type="PROSITE" id="PS50887">
    <property type="entry name" value="GGDEF"/>
    <property type="match status" value="1"/>
</dbReference>
<dbReference type="GO" id="GO:0006355">
    <property type="term" value="P:regulation of DNA-templated transcription"/>
    <property type="evidence" value="ECO:0007669"/>
    <property type="project" value="InterPro"/>
</dbReference>
<evidence type="ECO:0000313" key="9">
    <source>
        <dbReference type="EMBL" id="GBE92440.1"/>
    </source>
</evidence>
<feature type="modified residue" description="4-aspartylphosphate" evidence="3">
    <location>
        <position position="563"/>
    </location>
</feature>
<evidence type="ECO:0000256" key="4">
    <source>
        <dbReference type="PROSITE-ProRule" id="PRU01091"/>
    </source>
</evidence>
<dbReference type="InterPro" id="IPR043128">
    <property type="entry name" value="Rev_trsase/Diguanyl_cyclase"/>
</dbReference>
<accession>A0A2H6LGT8</accession>
<evidence type="ECO:0000256" key="2">
    <source>
        <dbReference type="PROSITE-ProRule" id="PRU00110"/>
    </source>
</evidence>
<dbReference type="GO" id="GO:0005829">
    <property type="term" value="C:cytosol"/>
    <property type="evidence" value="ECO:0007669"/>
    <property type="project" value="TreeGrafter"/>
</dbReference>
<feature type="domain" description="HPt" evidence="7">
    <location>
        <begin position="276"/>
        <end position="376"/>
    </location>
</feature>
<feature type="modified residue" description="4-aspartylphosphate" evidence="3">
    <location>
        <position position="53"/>
    </location>
</feature>
<dbReference type="CDD" id="cd17574">
    <property type="entry name" value="REC_OmpR"/>
    <property type="match status" value="1"/>
</dbReference>
<dbReference type="GO" id="GO:0000976">
    <property type="term" value="F:transcription cis-regulatory region binding"/>
    <property type="evidence" value="ECO:0007669"/>
    <property type="project" value="TreeGrafter"/>
</dbReference>
<evidence type="ECO:0000256" key="1">
    <source>
        <dbReference type="ARBA" id="ARBA00023125"/>
    </source>
</evidence>
<dbReference type="SMART" id="SM00862">
    <property type="entry name" value="Trans_reg_C"/>
    <property type="match status" value="1"/>
</dbReference>
<feature type="domain" description="OmpR/PhoB-type" evidence="8">
    <location>
        <begin position="126"/>
        <end position="225"/>
    </location>
</feature>
<dbReference type="Pfam" id="PF01627">
    <property type="entry name" value="Hpt"/>
    <property type="match status" value="1"/>
</dbReference>
<dbReference type="PANTHER" id="PTHR48111:SF15">
    <property type="entry name" value="OMPR SUBFAMILY"/>
    <property type="match status" value="1"/>
</dbReference>
<dbReference type="CDD" id="cd00383">
    <property type="entry name" value="trans_reg_C"/>
    <property type="match status" value="1"/>
</dbReference>
<dbReference type="GO" id="GO:0032993">
    <property type="term" value="C:protein-DNA complex"/>
    <property type="evidence" value="ECO:0007669"/>
    <property type="project" value="TreeGrafter"/>
</dbReference>
<dbReference type="Gene3D" id="6.10.250.690">
    <property type="match status" value="1"/>
</dbReference>
<dbReference type="SUPFAM" id="SSF52172">
    <property type="entry name" value="CheY-like"/>
    <property type="match status" value="3"/>
</dbReference>
<dbReference type="SMART" id="SM00448">
    <property type="entry name" value="REC"/>
    <property type="match status" value="3"/>
</dbReference>
<dbReference type="GO" id="GO:0000156">
    <property type="term" value="F:phosphorelay response regulator activity"/>
    <property type="evidence" value="ECO:0007669"/>
    <property type="project" value="TreeGrafter"/>
</dbReference>
<dbReference type="PROSITE" id="PS50110">
    <property type="entry name" value="RESPONSE_REGULATORY"/>
    <property type="match status" value="3"/>
</dbReference>
<dbReference type="PROSITE" id="PS50894">
    <property type="entry name" value="HPT"/>
    <property type="match status" value="1"/>
</dbReference>
<dbReference type="Gene3D" id="1.10.10.10">
    <property type="entry name" value="Winged helix-like DNA-binding domain superfamily/Winged helix DNA-binding domain"/>
    <property type="match status" value="1"/>
</dbReference>
<dbReference type="SUPFAM" id="SSF55073">
    <property type="entry name" value="Nucleotide cyclase"/>
    <property type="match status" value="1"/>
</dbReference>
<dbReference type="InterPro" id="IPR039420">
    <property type="entry name" value="WalR-like"/>
</dbReference>